<proteinExistence type="predicted"/>
<dbReference type="AlphaFoldDB" id="A0A1D8RDZ0"/>
<keyword evidence="1" id="KW-0472">Membrane</keyword>
<protein>
    <submittedName>
        <fullName evidence="2">Cytochrome b6-f complex subunit 6</fullName>
    </submittedName>
</protein>
<keyword evidence="2" id="KW-0150">Chloroplast</keyword>
<organism evidence="2">
    <name type="scientific">Vischeria sp. CAUP Q 202</name>
    <dbReference type="NCBI Taxonomy" id="1805947"/>
    <lineage>
        <taxon>Eukaryota</taxon>
        <taxon>Sar</taxon>
        <taxon>Stramenopiles</taxon>
        <taxon>Ochrophyta</taxon>
        <taxon>Eustigmatophyceae</taxon>
        <taxon>Eustigmatales</taxon>
        <taxon>Chlorobotryaceae</taxon>
        <taxon>Vischeria</taxon>
    </lineage>
</organism>
<name>A0A1D8RDZ0_9STRA</name>
<dbReference type="EMBL" id="KX839261">
    <property type="protein sequence ID" value="AOW70930.1"/>
    <property type="molecule type" value="Genomic_DNA"/>
</dbReference>
<reference evidence="2" key="1">
    <citation type="submission" date="2016-09" db="EMBL/GenBank/DDBJ databases">
        <title>The plastid genome of some eustigmatophyte algae harbours a bacteria-derived six-gene cluster for biosynthesis of a novel secondary metabolite.</title>
        <authorList>
            <person name="Yurchenko T."/>
            <person name="Sevcikova T."/>
            <person name="Strnad H."/>
            <person name="Butenko A."/>
            <person name="Elias M."/>
        </authorList>
    </citation>
    <scope>NUCLEOTIDE SEQUENCE</scope>
</reference>
<feature type="transmembrane region" description="Helical" evidence="1">
    <location>
        <begin position="6"/>
        <end position="25"/>
    </location>
</feature>
<evidence type="ECO:0000313" key="2">
    <source>
        <dbReference type="EMBL" id="AOW70930.1"/>
    </source>
</evidence>
<geneLocation type="chloroplast" evidence="2"/>
<keyword evidence="2" id="KW-0934">Plastid</keyword>
<evidence type="ECO:0000256" key="1">
    <source>
        <dbReference type="SAM" id="Phobius"/>
    </source>
</evidence>
<gene>
    <name evidence="2" type="primary">petL</name>
</gene>
<sequence>MILVSYYLVLLVFSIATAAALFLGLKVIKLI</sequence>
<keyword evidence="1" id="KW-0812">Transmembrane</keyword>
<keyword evidence="1" id="KW-1133">Transmembrane helix</keyword>
<accession>A0A1D8RDZ0</accession>